<dbReference type="WBParaSite" id="HPLM_0001313001-mRNA-1">
    <property type="protein sequence ID" value="HPLM_0001313001-mRNA-1"/>
    <property type="gene ID" value="HPLM_0001313001"/>
</dbReference>
<proteinExistence type="predicted"/>
<accession>A0A0N4WP61</accession>
<protein>
    <submittedName>
        <fullName evidence="2">Symplekin_C domain-containing protein</fullName>
    </submittedName>
</protein>
<evidence type="ECO:0000313" key="2">
    <source>
        <dbReference type="WBParaSite" id="HPLM_0001313001-mRNA-1"/>
    </source>
</evidence>
<dbReference type="AlphaFoldDB" id="A0A0N4WP61"/>
<name>A0A0N4WP61_HAEPC</name>
<sequence length="77" mass="8390">LAVVVQASGDPDQHEETAIDNQAPSNISKKRTGDEVTIKSCKDLPMSRDYPKTFAQLVLSAIFDNPLPCVALALRSY</sequence>
<feature type="region of interest" description="Disordered" evidence="1">
    <location>
        <begin position="1"/>
        <end position="34"/>
    </location>
</feature>
<reference evidence="2" key="1">
    <citation type="submission" date="2017-02" db="UniProtKB">
        <authorList>
            <consortium name="WormBaseParasite"/>
        </authorList>
    </citation>
    <scope>IDENTIFICATION</scope>
</reference>
<evidence type="ECO:0000256" key="1">
    <source>
        <dbReference type="SAM" id="MobiDB-lite"/>
    </source>
</evidence>
<organism evidence="2">
    <name type="scientific">Haemonchus placei</name>
    <name type="common">Barber's pole worm</name>
    <dbReference type="NCBI Taxonomy" id="6290"/>
    <lineage>
        <taxon>Eukaryota</taxon>
        <taxon>Metazoa</taxon>
        <taxon>Ecdysozoa</taxon>
        <taxon>Nematoda</taxon>
        <taxon>Chromadorea</taxon>
        <taxon>Rhabditida</taxon>
        <taxon>Rhabditina</taxon>
        <taxon>Rhabditomorpha</taxon>
        <taxon>Strongyloidea</taxon>
        <taxon>Trichostrongylidae</taxon>
        <taxon>Haemonchus</taxon>
    </lineage>
</organism>